<keyword evidence="8" id="KW-0539">Nucleus</keyword>
<dbReference type="SMART" id="SM00490">
    <property type="entry name" value="HELICc"/>
    <property type="match status" value="1"/>
</dbReference>
<dbReference type="InterPro" id="IPR027417">
    <property type="entry name" value="P-loop_NTPase"/>
</dbReference>
<dbReference type="Pfam" id="PF00271">
    <property type="entry name" value="Helicase_C"/>
    <property type="match status" value="1"/>
</dbReference>
<dbReference type="InterPro" id="IPR048960">
    <property type="entry name" value="POLQ-like_helical"/>
</dbReference>
<evidence type="ECO:0000256" key="8">
    <source>
        <dbReference type="ARBA" id="ARBA00023242"/>
    </source>
</evidence>
<dbReference type="OrthoDB" id="2320933at2759"/>
<evidence type="ECO:0000256" key="9">
    <source>
        <dbReference type="ARBA" id="ARBA00048988"/>
    </source>
</evidence>
<dbReference type="EMBL" id="GDHF01003310">
    <property type="protein sequence ID" value="JAI49004.1"/>
    <property type="molecule type" value="Transcribed_RNA"/>
</dbReference>
<dbReference type="SMART" id="SM00487">
    <property type="entry name" value="DEXDc"/>
    <property type="match status" value="1"/>
</dbReference>
<evidence type="ECO:0000259" key="10">
    <source>
        <dbReference type="PROSITE" id="PS51192"/>
    </source>
</evidence>
<keyword evidence="4" id="KW-0378">Hydrolase</keyword>
<protein>
    <submittedName>
        <fullName evidence="12">Helicase POLQ-like</fullName>
    </submittedName>
</protein>
<dbReference type="Pfam" id="PF20470">
    <property type="entry name" value="HTH_61"/>
    <property type="match status" value="1"/>
</dbReference>
<dbReference type="Pfam" id="PF21099">
    <property type="entry name" value="POLQ_helical"/>
    <property type="match status" value="1"/>
</dbReference>
<dbReference type="PROSITE" id="PS51194">
    <property type="entry name" value="HELICASE_CTER"/>
    <property type="match status" value="1"/>
</dbReference>
<keyword evidence="6" id="KW-0067">ATP-binding</keyword>
<organism evidence="12">
    <name type="scientific">Bactrocera latifrons</name>
    <name type="common">Malaysian fruit fly</name>
    <name type="synonym">Chaetodacus latifrons</name>
    <dbReference type="NCBI Taxonomy" id="174628"/>
    <lineage>
        <taxon>Eukaryota</taxon>
        <taxon>Metazoa</taxon>
        <taxon>Ecdysozoa</taxon>
        <taxon>Arthropoda</taxon>
        <taxon>Hexapoda</taxon>
        <taxon>Insecta</taxon>
        <taxon>Pterygota</taxon>
        <taxon>Neoptera</taxon>
        <taxon>Endopterygota</taxon>
        <taxon>Diptera</taxon>
        <taxon>Brachycera</taxon>
        <taxon>Muscomorpha</taxon>
        <taxon>Tephritoidea</taxon>
        <taxon>Tephritidae</taxon>
        <taxon>Bactrocera</taxon>
        <taxon>Bactrocera</taxon>
    </lineage>
</organism>
<gene>
    <name evidence="12" type="primary">HELQ</name>
    <name evidence="12" type="ORF">c0_g1_i1</name>
</gene>
<dbReference type="AlphaFoldDB" id="A0A0K8WD76"/>
<dbReference type="PANTHER" id="PTHR47961:SF12">
    <property type="entry name" value="HELICASE POLQ-LIKE"/>
    <property type="match status" value="1"/>
</dbReference>
<dbReference type="CDD" id="cd18795">
    <property type="entry name" value="SF2_C_Ski2"/>
    <property type="match status" value="1"/>
</dbReference>
<dbReference type="PANTHER" id="PTHR47961">
    <property type="entry name" value="DNA POLYMERASE THETA, PUTATIVE (AFU_ORTHOLOGUE AFUA_1G05260)-RELATED"/>
    <property type="match status" value="1"/>
</dbReference>
<comment type="catalytic activity">
    <reaction evidence="9">
        <text>ATP + H2O = ADP + phosphate + H(+)</text>
        <dbReference type="Rhea" id="RHEA:13065"/>
        <dbReference type="ChEBI" id="CHEBI:15377"/>
        <dbReference type="ChEBI" id="CHEBI:15378"/>
        <dbReference type="ChEBI" id="CHEBI:30616"/>
        <dbReference type="ChEBI" id="CHEBI:43474"/>
        <dbReference type="ChEBI" id="CHEBI:456216"/>
        <dbReference type="EC" id="5.6.2.4"/>
    </reaction>
</comment>
<keyword evidence="2" id="KW-0547">Nucleotide-binding</keyword>
<evidence type="ECO:0000256" key="6">
    <source>
        <dbReference type="ARBA" id="ARBA00022840"/>
    </source>
</evidence>
<dbReference type="GO" id="GO:0005634">
    <property type="term" value="C:nucleus"/>
    <property type="evidence" value="ECO:0007669"/>
    <property type="project" value="UniProtKB-SubCell"/>
</dbReference>
<dbReference type="GO" id="GO:0043138">
    <property type="term" value="F:3'-5' DNA helicase activity"/>
    <property type="evidence" value="ECO:0007669"/>
    <property type="project" value="UniProtKB-EC"/>
</dbReference>
<dbReference type="InterPro" id="IPR050474">
    <property type="entry name" value="Hel308_SKI2-like"/>
</dbReference>
<feature type="domain" description="Helicase ATP-binding" evidence="10">
    <location>
        <begin position="364"/>
        <end position="536"/>
    </location>
</feature>
<keyword evidence="5 12" id="KW-0347">Helicase</keyword>
<dbReference type="SUPFAM" id="SSF158702">
    <property type="entry name" value="Sec63 N-terminal domain-like"/>
    <property type="match status" value="1"/>
</dbReference>
<name>A0A0K8WD76_BACLA</name>
<proteinExistence type="predicted"/>
<dbReference type="GO" id="GO:0016787">
    <property type="term" value="F:hydrolase activity"/>
    <property type="evidence" value="ECO:0007669"/>
    <property type="project" value="UniProtKB-KW"/>
</dbReference>
<dbReference type="GO" id="GO:0006302">
    <property type="term" value="P:double-strand break repair"/>
    <property type="evidence" value="ECO:0007669"/>
    <property type="project" value="UniProtKB-ARBA"/>
</dbReference>
<evidence type="ECO:0000256" key="7">
    <source>
        <dbReference type="ARBA" id="ARBA00023204"/>
    </source>
</evidence>
<reference evidence="12" key="1">
    <citation type="submission" date="2015-06" db="EMBL/GenBank/DDBJ databases">
        <authorList>
            <person name="Hoefler B.C."/>
            <person name="Straight P.D."/>
        </authorList>
    </citation>
    <scope>NUCLEOTIDE SEQUENCE</scope>
</reference>
<dbReference type="Gene3D" id="1.10.3380.20">
    <property type="match status" value="1"/>
</dbReference>
<keyword evidence="3" id="KW-0227">DNA damage</keyword>
<keyword evidence="7" id="KW-0234">DNA repair</keyword>
<evidence type="ECO:0000256" key="4">
    <source>
        <dbReference type="ARBA" id="ARBA00022801"/>
    </source>
</evidence>
<evidence type="ECO:0000313" key="12">
    <source>
        <dbReference type="EMBL" id="JAI49004.1"/>
    </source>
</evidence>
<dbReference type="PROSITE" id="PS51192">
    <property type="entry name" value="HELICASE_ATP_BIND_1"/>
    <property type="match status" value="1"/>
</dbReference>
<dbReference type="GO" id="GO:0005524">
    <property type="term" value="F:ATP binding"/>
    <property type="evidence" value="ECO:0007669"/>
    <property type="project" value="UniProtKB-KW"/>
</dbReference>
<dbReference type="SUPFAM" id="SSF52540">
    <property type="entry name" value="P-loop containing nucleoside triphosphate hydrolases"/>
    <property type="match status" value="1"/>
</dbReference>
<dbReference type="Gene3D" id="3.40.50.300">
    <property type="entry name" value="P-loop containing nucleotide triphosphate hydrolases"/>
    <property type="match status" value="2"/>
</dbReference>
<dbReference type="Pfam" id="PF00270">
    <property type="entry name" value="DEAD"/>
    <property type="match status" value="1"/>
</dbReference>
<comment type="subcellular location">
    <subcellularLocation>
        <location evidence="1">Nucleus</location>
    </subcellularLocation>
</comment>
<dbReference type="InterPro" id="IPR001650">
    <property type="entry name" value="Helicase_C-like"/>
</dbReference>
<evidence type="ECO:0000256" key="1">
    <source>
        <dbReference type="ARBA" id="ARBA00004123"/>
    </source>
</evidence>
<evidence type="ECO:0000256" key="5">
    <source>
        <dbReference type="ARBA" id="ARBA00022806"/>
    </source>
</evidence>
<evidence type="ECO:0000259" key="11">
    <source>
        <dbReference type="PROSITE" id="PS51194"/>
    </source>
</evidence>
<dbReference type="InterPro" id="IPR046931">
    <property type="entry name" value="HTH_61"/>
</dbReference>
<dbReference type="FunFam" id="3.40.50.300:FF:000813">
    <property type="entry name" value="helicase POLQ-like isoform X1"/>
    <property type="match status" value="1"/>
</dbReference>
<dbReference type="Gene3D" id="1.10.150.20">
    <property type="entry name" value="5' to 3' exonuclease, C-terminal subdomain"/>
    <property type="match status" value="1"/>
</dbReference>
<evidence type="ECO:0000256" key="3">
    <source>
        <dbReference type="ARBA" id="ARBA00022763"/>
    </source>
</evidence>
<accession>A0A0K8WD76</accession>
<dbReference type="InterPro" id="IPR014001">
    <property type="entry name" value="Helicase_ATP-bd"/>
</dbReference>
<dbReference type="CDD" id="cd18026">
    <property type="entry name" value="DEXHc_POLQ-like"/>
    <property type="match status" value="1"/>
</dbReference>
<sequence length="1137" mass="127967">MSKNTRKVKWGSPEITTKRKCLNTNFKNNVHQTENLFVSDEEEDSFFTVSKLNSANNYEDVSNVLENKRNSVLQTLENDTSLFCAQMTMDINCESTILAVQTNVSSQINDFKEDTFLSKSVLDNVMSNCKESMQHENEANRLFSNTTTDNLTVSAVENLLNETPLELFGSPNEHSSTNEQPVRNATIISTDSSNNFHVDDSIFNTINLHSEKIDESQRQLRIDDTFFANIKIDDLTKDEENEVFTDMMIDTESEQNSQRFLNDVAIFKVPHAPPSIKNKINNEETTNTIISASQYMVNNDFANATVLTNLSRLDWDSQVFSDKLENNFPSRGDFFGLPDRVKQMIFAHKGIQNLYEWQEECLNLPAIHMRKNLIYALPTSGGKTLVAEILMLREVLCRERDVLFILPYVSIVQEKVSAMSPFAIAMNFIVDEYTAGKGKCPPMKRKKRKCIFIASIEKGAVLMDSLIEAQRADEIGLVVVDELHLIGEKGRGATLEALLTKIMFIDVNIQIVGMSATIGNLTEVSTFLKADVYTRSFRPVELREYIKCGNDILAINSAGKTLEEVFVYNRSVDYKYSESMSRCDPDHLAGLVAECAPEHCVLIFCPSRKNCENVALLLSRILPKKFLQHRKREKQDLMDALDKVCGMLGDVLAKTIPYGIAYHHSGLVMDERKFIETAYRFGVLSVICCTSTLAAGVNLPAKRVIIRAPYVGAEFMTLCRYKQMVGRAGRAGMGEAGESFLIATSRDNVRVGEMLFSPMDKAITSLDYENCIGLQSLVLSAIGLEIAACRSDLYRLVGSTLLAVQASQLQLSTEQMVLQLIREMFKHKVLELCSTAAAAQRNTSNILTTQDVKNSSNRTSQEHRRLFISKSTRFQLTNIGRAAFKAGIDYQRTYAIHAELKLAQKQLILTNYAHLLYLVVSFNSNSKGDELFQTDTNILYRAYMLLDEPTQALCHLLGFTEAIAVKMAKTLSVQGPLEVKLNRLYKVLILVDILNLTPIHVVASRYNVERGMLQTLINQSAAGASAIVRLCEQLDDFWCYKALFERVLVKLDRCGTIELEPLLDLPAVKINRAKQLYNAGFKTVEDIAKCKPIDLVRCVEHMPMKIAKEIISAAKIILMKKLDYLEEEAEALKVCLQ</sequence>
<evidence type="ECO:0000256" key="2">
    <source>
        <dbReference type="ARBA" id="ARBA00022741"/>
    </source>
</evidence>
<dbReference type="GO" id="GO:0003676">
    <property type="term" value="F:nucleic acid binding"/>
    <property type="evidence" value="ECO:0007669"/>
    <property type="project" value="InterPro"/>
</dbReference>
<feature type="domain" description="Helicase C-terminal" evidence="11">
    <location>
        <begin position="587"/>
        <end position="778"/>
    </location>
</feature>
<dbReference type="InterPro" id="IPR011545">
    <property type="entry name" value="DEAD/DEAH_box_helicase_dom"/>
</dbReference>